<proteinExistence type="predicted"/>
<feature type="region of interest" description="Disordered" evidence="1">
    <location>
        <begin position="292"/>
        <end position="357"/>
    </location>
</feature>
<feature type="compositionally biased region" description="Polar residues" evidence="1">
    <location>
        <begin position="100"/>
        <end position="112"/>
    </location>
</feature>
<reference evidence="2" key="1">
    <citation type="submission" date="2022-08" db="EMBL/GenBank/DDBJ databases">
        <authorList>
            <consortium name="DOE Joint Genome Institute"/>
            <person name="Min B."/>
            <person name="Riley R."/>
            <person name="Sierra-Patev S."/>
            <person name="Naranjo-Ortiz M."/>
            <person name="Looney B."/>
            <person name="Konkel Z."/>
            <person name="Slot J.C."/>
            <person name="Sakamoto Y."/>
            <person name="Steenwyk J.L."/>
            <person name="Rokas A."/>
            <person name="Carro J."/>
            <person name="Camarero S."/>
            <person name="Ferreira P."/>
            <person name="Molpeceres G."/>
            <person name="Ruiz-Duenas F.J."/>
            <person name="Serrano A."/>
            <person name="Henrissat B."/>
            <person name="Drula E."/>
            <person name="Hughes K.W."/>
            <person name="Mata J.L."/>
            <person name="Ishikawa N.K."/>
            <person name="Vargas-Isla R."/>
            <person name="Ushijima S."/>
            <person name="Smith C.A."/>
            <person name="Ahrendt S."/>
            <person name="Andreopoulos W."/>
            <person name="He G."/>
            <person name="Labutti K."/>
            <person name="Lipzen A."/>
            <person name="Ng V."/>
            <person name="Sandor L."/>
            <person name="Barry K."/>
            <person name="Martinez A.T."/>
            <person name="Xiao Y."/>
            <person name="Gibbons J.G."/>
            <person name="Terashima K."/>
            <person name="Hibbett D.S."/>
            <person name="Grigoriev I.V."/>
        </authorList>
    </citation>
    <scope>NUCLEOTIDE SEQUENCE</scope>
    <source>
        <strain evidence="2">TFB10291</strain>
    </source>
</reference>
<accession>A0AA38K7K4</accession>
<feature type="compositionally biased region" description="Basic and acidic residues" evidence="1">
    <location>
        <begin position="250"/>
        <end position="265"/>
    </location>
</feature>
<dbReference type="AlphaFoldDB" id="A0AA38K7K4"/>
<name>A0AA38K7K4_9AGAR</name>
<organism evidence="2 3">
    <name type="scientific">Lentinula aff. detonsa</name>
    <dbReference type="NCBI Taxonomy" id="2804958"/>
    <lineage>
        <taxon>Eukaryota</taxon>
        <taxon>Fungi</taxon>
        <taxon>Dikarya</taxon>
        <taxon>Basidiomycota</taxon>
        <taxon>Agaricomycotina</taxon>
        <taxon>Agaricomycetes</taxon>
        <taxon>Agaricomycetidae</taxon>
        <taxon>Agaricales</taxon>
        <taxon>Marasmiineae</taxon>
        <taxon>Omphalotaceae</taxon>
        <taxon>Lentinula</taxon>
    </lineage>
</organism>
<evidence type="ECO:0000313" key="2">
    <source>
        <dbReference type="EMBL" id="KAJ3780144.1"/>
    </source>
</evidence>
<gene>
    <name evidence="2" type="ORF">GGU10DRAFT_381106</name>
</gene>
<feature type="region of interest" description="Disordered" evidence="1">
    <location>
        <begin position="100"/>
        <end position="140"/>
    </location>
</feature>
<dbReference type="Proteomes" id="UP001163798">
    <property type="component" value="Unassembled WGS sequence"/>
</dbReference>
<comment type="caution">
    <text evidence="2">The sequence shown here is derived from an EMBL/GenBank/DDBJ whole genome shotgun (WGS) entry which is preliminary data.</text>
</comment>
<sequence length="404" mass="45274">MAQQHFWDRHYDNVLPPLSPQSSRFCSKTYEPLTDLPYTILSSSPSPDSSPSKTLPHPNTLQMQPLTDISRFSEGSHAPLLHLLSQLSAHAMFPERSQTPAIADPNISSQGPASPLKPVTSVPSSPGKENKGVKDTTKTKKRQLWTGAGLVALARAVLEKELFVQLHGKKGKVWDDIKEILVTEKSITADSHATAVQHKAESLVSYWKNPKSTNGRIKSIAKIFEDRPTYKITIAALMDGIDNQWDRGRNESEVVKEKNQKKKDEDTEGGEAIRRASLQTMGLRKHQDLVLDDKTDSDGDEHNDHDNHLTRSTHKRKYNSIASLDDDDGKDGNGDNETIGTGHKRQRSSIRHATGNSELLEFLRADSADRKAHQERLEEQGAEMTRILQGFFELDKAHFKREQE</sequence>
<feature type="compositionally biased region" description="Low complexity" evidence="1">
    <location>
        <begin position="42"/>
        <end position="52"/>
    </location>
</feature>
<feature type="region of interest" description="Disordered" evidence="1">
    <location>
        <begin position="250"/>
        <end position="272"/>
    </location>
</feature>
<feature type="compositionally biased region" description="Basic and acidic residues" evidence="1">
    <location>
        <begin position="128"/>
        <end position="138"/>
    </location>
</feature>
<feature type="region of interest" description="Disordered" evidence="1">
    <location>
        <begin position="37"/>
        <end position="61"/>
    </location>
</feature>
<dbReference type="EMBL" id="MU793887">
    <property type="protein sequence ID" value="KAJ3780144.1"/>
    <property type="molecule type" value="Genomic_DNA"/>
</dbReference>
<evidence type="ECO:0000313" key="3">
    <source>
        <dbReference type="Proteomes" id="UP001163798"/>
    </source>
</evidence>
<evidence type="ECO:0000256" key="1">
    <source>
        <dbReference type="SAM" id="MobiDB-lite"/>
    </source>
</evidence>
<feature type="compositionally biased region" description="Basic and acidic residues" evidence="1">
    <location>
        <begin position="292"/>
        <end position="309"/>
    </location>
</feature>
<keyword evidence="3" id="KW-1185">Reference proteome</keyword>
<protein>
    <submittedName>
        <fullName evidence="2">Uncharacterized protein</fullName>
    </submittedName>
</protein>